<dbReference type="PANTHER" id="PTHR14972">
    <property type="entry name" value="AGAP011572-PA"/>
    <property type="match status" value="1"/>
</dbReference>
<feature type="compositionally biased region" description="Low complexity" evidence="2">
    <location>
        <begin position="390"/>
        <end position="402"/>
    </location>
</feature>
<evidence type="ECO:0000256" key="1">
    <source>
        <dbReference type="ARBA" id="ARBA00022553"/>
    </source>
</evidence>
<keyword evidence="3" id="KW-0732">Signal</keyword>
<feature type="region of interest" description="Disordered" evidence="2">
    <location>
        <begin position="538"/>
        <end position="559"/>
    </location>
</feature>
<protein>
    <submittedName>
        <fullName evidence="4">Glucocorticoid induced 1</fullName>
    </submittedName>
</protein>
<feature type="signal peptide" evidence="3">
    <location>
        <begin position="1"/>
        <end position="27"/>
    </location>
</feature>
<feature type="compositionally biased region" description="Pro residues" evidence="2">
    <location>
        <begin position="167"/>
        <end position="176"/>
    </location>
</feature>
<feature type="compositionally biased region" description="Basic and acidic residues" evidence="2">
    <location>
        <begin position="341"/>
        <end position="364"/>
    </location>
</feature>
<feature type="compositionally biased region" description="Polar residues" evidence="2">
    <location>
        <begin position="538"/>
        <end position="553"/>
    </location>
</feature>
<evidence type="ECO:0000313" key="4">
    <source>
        <dbReference type="Ensembl" id="ENSEASP00005041743.1"/>
    </source>
</evidence>
<dbReference type="GO" id="GO:0005737">
    <property type="term" value="C:cytoplasm"/>
    <property type="evidence" value="ECO:0007669"/>
    <property type="project" value="TreeGrafter"/>
</dbReference>
<feature type="region of interest" description="Disordered" evidence="2">
    <location>
        <begin position="341"/>
        <end position="450"/>
    </location>
</feature>
<feature type="compositionally biased region" description="Basic residues" evidence="2">
    <location>
        <begin position="192"/>
        <end position="210"/>
    </location>
</feature>
<feature type="compositionally biased region" description="Low complexity" evidence="2">
    <location>
        <begin position="177"/>
        <end position="191"/>
    </location>
</feature>
<dbReference type="InterPro" id="IPR026642">
    <property type="entry name" value="Glcci1/FAM117"/>
</dbReference>
<evidence type="ECO:0000256" key="3">
    <source>
        <dbReference type="SAM" id="SignalP"/>
    </source>
</evidence>
<reference evidence="4 5" key="1">
    <citation type="journal article" date="2020" name="Nat. Commun.">
        <title>Donkey genomes provide new insights into domestication and selection for coat color.</title>
        <authorList>
            <person name="Wang"/>
            <person name="C."/>
            <person name="Li"/>
            <person name="H."/>
            <person name="Guo"/>
            <person name="Y."/>
            <person name="Huang"/>
            <person name="J."/>
            <person name="Sun"/>
            <person name="Y."/>
            <person name="Min"/>
            <person name="J."/>
            <person name="Wang"/>
            <person name="J."/>
            <person name="Fang"/>
            <person name="X."/>
            <person name="Zhao"/>
            <person name="Z."/>
            <person name="Wang"/>
            <person name="S."/>
            <person name="Zhang"/>
            <person name="Y."/>
            <person name="Liu"/>
            <person name="Q."/>
            <person name="Jiang"/>
            <person name="Q."/>
            <person name="Wang"/>
            <person name="X."/>
            <person name="Guo"/>
            <person name="Y."/>
            <person name="Yang"/>
            <person name="C."/>
            <person name="Wang"/>
            <person name="Y."/>
            <person name="Tian"/>
            <person name="F."/>
            <person name="Zhuang"/>
            <person name="G."/>
            <person name="Fan"/>
            <person name="Y."/>
            <person name="Gao"/>
            <person name="Q."/>
            <person name="Li"/>
            <person name="Y."/>
            <person name="Ju"/>
            <person name="Z."/>
            <person name="Li"/>
            <person name="J."/>
            <person name="Li"/>
            <person name="R."/>
            <person name="Hou"/>
            <person name="M."/>
            <person name="Yang"/>
            <person name="G."/>
            <person name="Liu"/>
            <person name="G."/>
            <person name="Liu"/>
            <person name="W."/>
            <person name="Guo"/>
            <person name="J."/>
            <person name="Pan"/>
            <person name="S."/>
            <person name="Fan"/>
            <person name="G."/>
            <person name="Zhang"/>
            <person name="W."/>
            <person name="Zhang"/>
            <person name="R."/>
            <person name="Yu"/>
            <person name="J."/>
            <person name="Zhang"/>
            <person name="X."/>
            <person name="Yin"/>
            <person name="Q."/>
            <person name="Ji"/>
            <person name="C."/>
            <person name="Jin"/>
            <person name="Y."/>
            <person name="Yue"/>
            <person name="G."/>
            <person name="Liu"/>
            <person name="M."/>
            <person name="Xu"/>
            <person name="J."/>
            <person name="Liu"/>
            <person name="S."/>
            <person name="Jordana"/>
            <person name="J."/>
            <person name="Noce"/>
            <person name="A."/>
            <person name="Amills"/>
            <person name="M."/>
            <person name="Wu"/>
            <person name="D.D."/>
            <person name="Li"/>
            <person name="S."/>
            <person name="Zhou"/>
            <person name="X. and Zhong"/>
            <person name="J."/>
        </authorList>
    </citation>
    <scope>NUCLEOTIDE SEQUENCE [LARGE SCALE GENOMIC DNA]</scope>
</reference>
<reference evidence="4" key="2">
    <citation type="submission" date="2025-08" db="UniProtKB">
        <authorList>
            <consortium name="Ensembl"/>
        </authorList>
    </citation>
    <scope>IDENTIFICATION</scope>
</reference>
<feature type="compositionally biased region" description="Pro residues" evidence="2">
    <location>
        <begin position="81"/>
        <end position="98"/>
    </location>
</feature>
<reference evidence="4" key="3">
    <citation type="submission" date="2025-09" db="UniProtKB">
        <authorList>
            <consortium name="Ensembl"/>
        </authorList>
    </citation>
    <scope>IDENTIFICATION</scope>
</reference>
<keyword evidence="5" id="KW-1185">Reference proteome</keyword>
<evidence type="ECO:0000256" key="2">
    <source>
        <dbReference type="SAM" id="MobiDB-lite"/>
    </source>
</evidence>
<organism evidence="4 5">
    <name type="scientific">Equus asinus</name>
    <name type="common">Donkey</name>
    <name type="synonym">Equus africanus asinus</name>
    <dbReference type="NCBI Taxonomy" id="9793"/>
    <lineage>
        <taxon>Eukaryota</taxon>
        <taxon>Metazoa</taxon>
        <taxon>Chordata</taxon>
        <taxon>Craniata</taxon>
        <taxon>Vertebrata</taxon>
        <taxon>Euteleostomi</taxon>
        <taxon>Mammalia</taxon>
        <taxon>Eutheria</taxon>
        <taxon>Laurasiatheria</taxon>
        <taxon>Perissodactyla</taxon>
        <taxon>Equidae</taxon>
        <taxon>Equus</taxon>
    </lineage>
</organism>
<dbReference type="Pfam" id="PF15388">
    <property type="entry name" value="FAM117"/>
    <property type="match status" value="1"/>
</dbReference>
<keyword evidence="1" id="KW-0597">Phosphoprotein</keyword>
<dbReference type="PANTHER" id="PTHR14972:SF3">
    <property type="entry name" value="GLUCOCORTICOID-INDUCED TRANSCRIPT 1 PROTEIN"/>
    <property type="match status" value="1"/>
</dbReference>
<evidence type="ECO:0000313" key="5">
    <source>
        <dbReference type="Proteomes" id="UP000694387"/>
    </source>
</evidence>
<feature type="compositionally biased region" description="Pro residues" evidence="2">
    <location>
        <begin position="112"/>
        <end position="121"/>
    </location>
</feature>
<feature type="chain" id="PRO_5040182965" evidence="3">
    <location>
        <begin position="28"/>
        <end position="580"/>
    </location>
</feature>
<gene>
    <name evidence="4" type="primary">GLCCI1</name>
</gene>
<dbReference type="AlphaFoldDB" id="A0A9L0ILH8"/>
<dbReference type="Ensembl" id="ENSEAST00005059885.1">
    <property type="protein sequence ID" value="ENSEASP00005041743.1"/>
    <property type="gene ID" value="ENSEASG00005021039.2"/>
</dbReference>
<sequence length="580" mass="62338">PPPRARPGGWGRWTFVFAAFPSPLAEAAGVRVGKGEPRDSSPSPIPPPLPLTHSHALSRRLPHARAPPAPRLRVGRRRPGPAEPPCPLPPPPPVPLRPLIPRRRGCGAAPRAPRPPPPPPGAGTVRAAAAWAAPRLREPVGCCSPSAPRCPTSSCGAASTVPRARRPPPPPPPPPRWAASRGPARPAAPARPARRRRRPRPRPSRRRGPRAARDGPRRATGGATHLRDGAPARPCAETPSCWAEEGAEKRSHQRSASWGSADQLKEIAKLRQQLQRSKQSSRHSKEKDRQSPLHGNHIAINHTQATGSRSVPMPLSNISVPKSSVSRVPCNVEGISPELEKVFIKENNGKEEVSKPLDIPDGRRAPLPAHYRSSSTRSIDTQTPSVQERSSSCSSHSPCVSPFCPPESQDGSPCSTEDLLYDRDKDSGSSSPLPKYASSPKPNNSYMFKREPPEGCERVKVFEEMASRQPISAPLFSCPDKNKVNFIPTGSAFCPVKLLGPLLPASDLMLKNSPNSGQSSALATLTVEQLSSRVSFASLSDDTSTAGSTEASVQQPSQQQQLLQELQGEEHVSAQNYVII</sequence>
<feature type="compositionally biased region" description="Polar residues" evidence="2">
    <location>
        <begin position="372"/>
        <end position="389"/>
    </location>
</feature>
<dbReference type="Proteomes" id="UP000694387">
    <property type="component" value="Chromosome 1"/>
</dbReference>
<proteinExistence type="predicted"/>
<feature type="region of interest" description="Disordered" evidence="2">
    <location>
        <begin position="28"/>
        <end position="130"/>
    </location>
</feature>
<accession>A0A9L0ILH8</accession>
<feature type="compositionally biased region" description="Polar residues" evidence="2">
    <location>
        <begin position="316"/>
        <end position="326"/>
    </location>
</feature>
<feature type="region of interest" description="Disordered" evidence="2">
    <location>
        <begin position="142"/>
        <end position="329"/>
    </location>
</feature>
<name>A0A9L0ILH8_EQUAS</name>
<dbReference type="GeneTree" id="ENSGT00950000183046"/>